<evidence type="ECO:0000313" key="2">
    <source>
        <dbReference type="Proteomes" id="UP000029567"/>
    </source>
</evidence>
<reference evidence="1 2" key="1">
    <citation type="submission" date="2013-09" db="EMBL/GenBank/DDBJ databases">
        <title>High correlation between genotypes and phenotypes of environmental bacteria Comamonas testosteroni strains.</title>
        <authorList>
            <person name="Liu L."/>
            <person name="Zhu W."/>
            <person name="Xia X."/>
            <person name="Xu B."/>
            <person name="Luo M."/>
            <person name="Wang G."/>
        </authorList>
    </citation>
    <scope>NUCLEOTIDE SEQUENCE [LARGE SCALE GENOMIC DNA]</scope>
    <source>
        <strain evidence="1 2">JL14</strain>
    </source>
</reference>
<dbReference type="AlphaFoldDB" id="A0A0E3C7M1"/>
<sequence>MESKVLQIVPSDKLPPPEIACKSCQYATWMQFKGGVKCYCAVTMTWMYEPHLDKNQLVLACDKQMEEEAPEAEPEAR</sequence>
<evidence type="ECO:0000313" key="1">
    <source>
        <dbReference type="EMBL" id="KGH00002.1"/>
    </source>
</evidence>
<dbReference type="Proteomes" id="UP000029567">
    <property type="component" value="Unassembled WGS sequence"/>
</dbReference>
<comment type="caution">
    <text evidence="1">The sequence shown here is derived from an EMBL/GenBank/DDBJ whole genome shotgun (WGS) entry which is preliminary data.</text>
</comment>
<name>A0A0E3C7M1_9BURK</name>
<proteinExistence type="predicted"/>
<protein>
    <submittedName>
        <fullName evidence="1">Uncharacterized protein</fullName>
    </submittedName>
</protein>
<organism evidence="1 2">
    <name type="scientific">Comamonas thiooxydans</name>
    <dbReference type="NCBI Taxonomy" id="363952"/>
    <lineage>
        <taxon>Bacteria</taxon>
        <taxon>Pseudomonadati</taxon>
        <taxon>Pseudomonadota</taxon>
        <taxon>Betaproteobacteria</taxon>
        <taxon>Burkholderiales</taxon>
        <taxon>Comamonadaceae</taxon>
        <taxon>Comamonas</taxon>
    </lineage>
</organism>
<accession>A0A0E3C7M1</accession>
<dbReference type="EMBL" id="AWTN01000003">
    <property type="protein sequence ID" value="KGH00002.1"/>
    <property type="molecule type" value="Genomic_DNA"/>
</dbReference>
<gene>
    <name evidence="1" type="ORF">P245_03250</name>
</gene>